<keyword evidence="6" id="KW-0645">Protease</keyword>
<comment type="caution">
    <text evidence="10">The sequence shown here is derived from an EMBL/GenBank/DDBJ whole genome shotgun (WGS) entry which is preliminary data.</text>
</comment>
<dbReference type="EMBL" id="JAUNQW010000004">
    <property type="protein sequence ID" value="MDO5457052.1"/>
    <property type="molecule type" value="Genomic_DNA"/>
</dbReference>
<dbReference type="PANTHER" id="PTHR34448">
    <property type="entry name" value="AMINOPEPTIDASE"/>
    <property type="match status" value="1"/>
</dbReference>
<dbReference type="Pfam" id="PF02073">
    <property type="entry name" value="Peptidase_M29"/>
    <property type="match status" value="1"/>
</dbReference>
<evidence type="ECO:0000256" key="4">
    <source>
        <dbReference type="ARBA" id="ARBA00008236"/>
    </source>
</evidence>
<dbReference type="InterPro" id="IPR000787">
    <property type="entry name" value="Peptidase_M29"/>
</dbReference>
<dbReference type="GO" id="GO:0004177">
    <property type="term" value="F:aminopeptidase activity"/>
    <property type="evidence" value="ECO:0007669"/>
    <property type="project" value="UniProtKB-KW"/>
</dbReference>
<keyword evidence="9" id="KW-0482">Metalloprotease</keyword>
<dbReference type="PANTHER" id="PTHR34448:SF3">
    <property type="entry name" value="AMINOPEPTIDASE AMPS"/>
    <property type="match status" value="1"/>
</dbReference>
<comment type="cofactor">
    <cofactor evidence="1">
        <name>Co(2+)</name>
        <dbReference type="ChEBI" id="CHEBI:48828"/>
    </cofactor>
</comment>
<evidence type="ECO:0000256" key="5">
    <source>
        <dbReference type="ARBA" id="ARBA00022438"/>
    </source>
</evidence>
<dbReference type="InterPro" id="IPR052170">
    <property type="entry name" value="M29_Exopeptidase"/>
</dbReference>
<reference evidence="10" key="1">
    <citation type="submission" date="2023-07" db="EMBL/GenBank/DDBJ databases">
        <title>Between Cages and Wild: Unraveling the Impact of Captivity on Animal Microbiomes and Antimicrobial Resistance.</title>
        <authorList>
            <person name="Schmartz G.P."/>
            <person name="Rehner J."/>
            <person name="Schuff M.J."/>
            <person name="Becker S.L."/>
            <person name="Kravczyk M."/>
            <person name="Gurevich A."/>
            <person name="Francke R."/>
            <person name="Mueller R."/>
            <person name="Keller V."/>
            <person name="Keller A."/>
        </authorList>
    </citation>
    <scope>NUCLEOTIDE SEQUENCE</scope>
    <source>
        <strain evidence="10">S39M_St_73</strain>
    </source>
</reference>
<evidence type="ECO:0000313" key="10">
    <source>
        <dbReference type="EMBL" id="MDO5457052.1"/>
    </source>
</evidence>
<dbReference type="InterPro" id="IPR035097">
    <property type="entry name" value="M29_N-terminal"/>
</dbReference>
<dbReference type="GO" id="GO:0008237">
    <property type="term" value="F:metallopeptidase activity"/>
    <property type="evidence" value="ECO:0007669"/>
    <property type="project" value="UniProtKB-KW"/>
</dbReference>
<sequence length="417" mass="45929">MTLKNFDQLLQKYAELLVRAGINVQDGQTVVLNIDVDQAELARLITQEAYKQGAAHVIVKWSDDYVSRQTMQHAPEEILTDIPQYKIDESIDLIEKEASRLSVRSSDPEVYAGLDNEKIAAIQKATGKAFIKQREATQANKVSWTVASAAGESWAAKVFPDLDSKEEQVDALWDAIFQSVHLYEDDPVSYWQEKDQRLEALADQLNNYSFDALHYTAPGTDLTVGLPKNHLWGGAGSHNANGHRFIANMPTEEVFGAPDANRVDGTVVSTKPLSYAGVTIENMEFTFEDGKVVALTAEKGQDVIQQLVDTDEGSKHLGEVALVPDSSPISQSGLTFYNTLFDENASNHLALGSAYAFSLEGGVDMSREELAEAGLNRSQVHVDFMIGSDQMDIDGIKADGSRVPIFRDGEWSKDLLK</sequence>
<evidence type="ECO:0000256" key="9">
    <source>
        <dbReference type="ARBA" id="ARBA00023049"/>
    </source>
</evidence>
<keyword evidence="7" id="KW-0479">Metal-binding</keyword>
<evidence type="ECO:0000256" key="2">
    <source>
        <dbReference type="ARBA" id="ARBA00001946"/>
    </source>
</evidence>
<dbReference type="PRINTS" id="PR00919">
    <property type="entry name" value="THERMOPTASE"/>
</dbReference>
<name>A0AA43ZSA5_9LACT</name>
<accession>A0AA43ZSA5</accession>
<keyword evidence="5 10" id="KW-0031">Aminopeptidase</keyword>
<proteinExistence type="inferred from homology"/>
<gene>
    <name evidence="10" type="ORF">Q4F26_01775</name>
</gene>
<comment type="similarity">
    <text evidence="4">Belongs to the peptidase M29 family.</text>
</comment>
<comment type="cofactor">
    <cofactor evidence="2">
        <name>Mg(2+)</name>
        <dbReference type="ChEBI" id="CHEBI:18420"/>
    </cofactor>
</comment>
<dbReference type="SUPFAM" id="SSF144052">
    <property type="entry name" value="Thermophilic metalloprotease-like"/>
    <property type="match status" value="1"/>
</dbReference>
<dbReference type="GO" id="GO:0046872">
    <property type="term" value="F:metal ion binding"/>
    <property type="evidence" value="ECO:0007669"/>
    <property type="project" value="UniProtKB-KW"/>
</dbReference>
<evidence type="ECO:0000256" key="7">
    <source>
        <dbReference type="ARBA" id="ARBA00022723"/>
    </source>
</evidence>
<comment type="cofactor">
    <cofactor evidence="3">
        <name>Zn(2+)</name>
        <dbReference type="ChEBI" id="CHEBI:29105"/>
    </cofactor>
</comment>
<dbReference type="Proteomes" id="UP001171751">
    <property type="component" value="Unassembled WGS sequence"/>
</dbReference>
<dbReference type="GO" id="GO:0006508">
    <property type="term" value="P:proteolysis"/>
    <property type="evidence" value="ECO:0007669"/>
    <property type="project" value="UniProtKB-KW"/>
</dbReference>
<evidence type="ECO:0000256" key="8">
    <source>
        <dbReference type="ARBA" id="ARBA00022801"/>
    </source>
</evidence>
<keyword evidence="8" id="KW-0378">Hydrolase</keyword>
<dbReference type="Gene3D" id="3.40.1830.10">
    <property type="entry name" value="Thermophilic metalloprotease (M29)"/>
    <property type="match status" value="1"/>
</dbReference>
<evidence type="ECO:0000313" key="11">
    <source>
        <dbReference type="Proteomes" id="UP001171751"/>
    </source>
</evidence>
<organism evidence="10 11">
    <name type="scientific">Atopococcus tabaci</name>
    <dbReference type="NCBI Taxonomy" id="269774"/>
    <lineage>
        <taxon>Bacteria</taxon>
        <taxon>Bacillati</taxon>
        <taxon>Bacillota</taxon>
        <taxon>Bacilli</taxon>
        <taxon>Lactobacillales</taxon>
        <taxon>Carnobacteriaceae</taxon>
        <taxon>Atopococcus</taxon>
    </lineage>
</organism>
<dbReference type="AlphaFoldDB" id="A0AA43ZSA5"/>
<evidence type="ECO:0000256" key="1">
    <source>
        <dbReference type="ARBA" id="ARBA00001941"/>
    </source>
</evidence>
<evidence type="ECO:0000256" key="6">
    <source>
        <dbReference type="ARBA" id="ARBA00022670"/>
    </source>
</evidence>
<evidence type="ECO:0000256" key="3">
    <source>
        <dbReference type="ARBA" id="ARBA00001947"/>
    </source>
</evidence>
<protein>
    <submittedName>
        <fullName evidence="10">Aminopeptidase</fullName>
    </submittedName>
</protein>
<keyword evidence="11" id="KW-1185">Reference proteome</keyword>